<feature type="transmembrane region" description="Helical" evidence="1">
    <location>
        <begin position="37"/>
        <end position="61"/>
    </location>
</feature>
<dbReference type="AlphaFoldDB" id="A0A7Y9C4X2"/>
<feature type="transmembrane region" description="Helical" evidence="1">
    <location>
        <begin position="73"/>
        <end position="94"/>
    </location>
</feature>
<evidence type="ECO:0000256" key="1">
    <source>
        <dbReference type="SAM" id="Phobius"/>
    </source>
</evidence>
<dbReference type="EMBL" id="JACBJI010000001">
    <property type="protein sequence ID" value="NYA69799.1"/>
    <property type="molecule type" value="Genomic_DNA"/>
</dbReference>
<keyword evidence="1" id="KW-0472">Membrane</keyword>
<gene>
    <name evidence="2" type="ORF">HZF10_02625</name>
</gene>
<accession>A0A7Y9C4X2</accession>
<comment type="caution">
    <text evidence="2">The sequence shown here is derived from an EMBL/GenBank/DDBJ whole genome shotgun (WGS) entry which is preliminary data.</text>
</comment>
<keyword evidence="1" id="KW-0812">Transmembrane</keyword>
<dbReference type="Proteomes" id="UP000535020">
    <property type="component" value="Unassembled WGS sequence"/>
</dbReference>
<dbReference type="RefSeq" id="WP_176004624.1">
    <property type="nucleotide sequence ID" value="NZ_JABWMI010000005.1"/>
</dbReference>
<evidence type="ECO:0008006" key="4">
    <source>
        <dbReference type="Google" id="ProtNLM"/>
    </source>
</evidence>
<keyword evidence="1" id="KW-1133">Transmembrane helix</keyword>
<organism evidence="2 3">
    <name type="scientific">Flavobacterium agri</name>
    <dbReference type="NCBI Taxonomy" id="2743471"/>
    <lineage>
        <taxon>Bacteria</taxon>
        <taxon>Pseudomonadati</taxon>
        <taxon>Bacteroidota</taxon>
        <taxon>Flavobacteriia</taxon>
        <taxon>Flavobacteriales</taxon>
        <taxon>Flavobacteriaceae</taxon>
        <taxon>Flavobacterium</taxon>
    </lineage>
</organism>
<protein>
    <recommendedName>
        <fullName evidence="4">Holin-X, holin superfamily III</fullName>
    </recommendedName>
</protein>
<keyword evidence="3" id="KW-1185">Reference proteome</keyword>
<name>A0A7Y9C4X2_9FLAO</name>
<reference evidence="2 3" key="1">
    <citation type="submission" date="2020-07" db="EMBL/GenBank/DDBJ databases">
        <authorList>
            <person name="Sun Q."/>
        </authorList>
    </citation>
    <scope>NUCLEOTIDE SEQUENCE [LARGE SCALE GENOMIC DNA]</scope>
    <source>
        <strain evidence="2 3">MAH-1</strain>
    </source>
</reference>
<evidence type="ECO:0000313" key="3">
    <source>
        <dbReference type="Proteomes" id="UP000535020"/>
    </source>
</evidence>
<proteinExistence type="predicted"/>
<sequence>MKEKVMMLKDLMDRAEQFAKTNIQLYRLKAIDKVTDVFSSVAAGVVILIIITFLLIILSIGTSLWLGEILGKMYLGFFAVAGFYALLAIILVIMRKQVLEVFFNNYIVNQIFKEKDHAPN</sequence>
<evidence type="ECO:0000313" key="2">
    <source>
        <dbReference type="EMBL" id="NYA69799.1"/>
    </source>
</evidence>